<dbReference type="Proteomes" id="UP000567179">
    <property type="component" value="Unassembled WGS sequence"/>
</dbReference>
<organism evidence="2 3">
    <name type="scientific">Psilocybe cf. subviscida</name>
    <dbReference type="NCBI Taxonomy" id="2480587"/>
    <lineage>
        <taxon>Eukaryota</taxon>
        <taxon>Fungi</taxon>
        <taxon>Dikarya</taxon>
        <taxon>Basidiomycota</taxon>
        <taxon>Agaricomycotina</taxon>
        <taxon>Agaricomycetes</taxon>
        <taxon>Agaricomycetidae</taxon>
        <taxon>Agaricales</taxon>
        <taxon>Agaricineae</taxon>
        <taxon>Strophariaceae</taxon>
        <taxon>Psilocybe</taxon>
    </lineage>
</organism>
<gene>
    <name evidence="2" type="ORF">D9619_007638</name>
</gene>
<accession>A0A8H5EST2</accession>
<keyword evidence="3" id="KW-1185">Reference proteome</keyword>
<evidence type="ECO:0000313" key="3">
    <source>
        <dbReference type="Proteomes" id="UP000567179"/>
    </source>
</evidence>
<comment type="caution">
    <text evidence="2">The sequence shown here is derived from an EMBL/GenBank/DDBJ whole genome shotgun (WGS) entry which is preliminary data.</text>
</comment>
<keyword evidence="1" id="KW-0472">Membrane</keyword>
<keyword evidence="1" id="KW-1133">Transmembrane helix</keyword>
<dbReference type="AlphaFoldDB" id="A0A8H5EST2"/>
<evidence type="ECO:0000313" key="2">
    <source>
        <dbReference type="EMBL" id="KAF5311110.1"/>
    </source>
</evidence>
<feature type="transmembrane region" description="Helical" evidence="1">
    <location>
        <begin position="50"/>
        <end position="68"/>
    </location>
</feature>
<sequence length="163" mass="17110">MLPHGGDNQCNLGPAAAIIIESGVVYSSCMIILIALYASGSYAQNIVLDALTQILGIVFSIIIVRVAVGASGATPLKRASATLSETTGKSPFGLSIRSRIHWPGTTSKAVSVAPTTIRTDQWRSSSAHGRSLSTDMFHSARSRPQGFISVSVTRSNDAGYTSE</sequence>
<feature type="transmembrane region" description="Helical" evidence="1">
    <location>
        <begin position="12"/>
        <end position="38"/>
    </location>
</feature>
<dbReference type="OrthoDB" id="3346544at2759"/>
<keyword evidence="1" id="KW-0812">Transmembrane</keyword>
<proteinExistence type="predicted"/>
<evidence type="ECO:0000256" key="1">
    <source>
        <dbReference type="SAM" id="Phobius"/>
    </source>
</evidence>
<protein>
    <submittedName>
        <fullName evidence="2">Uncharacterized protein</fullName>
    </submittedName>
</protein>
<reference evidence="2 3" key="1">
    <citation type="journal article" date="2020" name="ISME J.">
        <title>Uncovering the hidden diversity of litter-decomposition mechanisms in mushroom-forming fungi.</title>
        <authorList>
            <person name="Floudas D."/>
            <person name="Bentzer J."/>
            <person name="Ahren D."/>
            <person name="Johansson T."/>
            <person name="Persson P."/>
            <person name="Tunlid A."/>
        </authorList>
    </citation>
    <scope>NUCLEOTIDE SEQUENCE [LARGE SCALE GENOMIC DNA]</scope>
    <source>
        <strain evidence="2 3">CBS 101986</strain>
    </source>
</reference>
<dbReference type="EMBL" id="JAACJJ010000057">
    <property type="protein sequence ID" value="KAF5311110.1"/>
    <property type="molecule type" value="Genomic_DNA"/>
</dbReference>
<name>A0A8H5EST2_9AGAR</name>